<dbReference type="AlphaFoldDB" id="A0A974WI32"/>
<gene>
    <name evidence="4" type="ORF">JR347_13090</name>
</gene>
<evidence type="ECO:0000313" key="5">
    <source>
        <dbReference type="Proteomes" id="UP000662783"/>
    </source>
</evidence>
<evidence type="ECO:0000259" key="3">
    <source>
        <dbReference type="PROSITE" id="PS50977"/>
    </source>
</evidence>
<sequence>MEVGVREKKSATLKVQILRATLELLGKKAFKDVYVDQICEKVRISKVTFFKYFPQKEDILLYYQRVWCLENIVNISKNKKEGITRVKALFESMAVAYEKHPGLILSLISYLTSLSRPPAPFPLRPIERQMLFENVDNINDFELLSLPQMLEKYLLEAVFLSEIKNTRDTKELSYLFLSSIYGTVITAHLRQVDSLQILMKRNYEALIKGLNS</sequence>
<dbReference type="Proteomes" id="UP000662783">
    <property type="component" value="Chromosome"/>
</dbReference>
<dbReference type="InterPro" id="IPR001647">
    <property type="entry name" value="HTH_TetR"/>
</dbReference>
<dbReference type="EMBL" id="CP070608">
    <property type="protein sequence ID" value="QSE96530.1"/>
    <property type="molecule type" value="Genomic_DNA"/>
</dbReference>
<evidence type="ECO:0000256" key="1">
    <source>
        <dbReference type="ARBA" id="ARBA00023125"/>
    </source>
</evidence>
<protein>
    <submittedName>
        <fullName evidence="4">TetR/AcrR family transcriptional regulator</fullName>
    </submittedName>
</protein>
<dbReference type="Pfam" id="PF00440">
    <property type="entry name" value="TetR_N"/>
    <property type="match status" value="1"/>
</dbReference>
<feature type="domain" description="HTH tetR-type" evidence="3">
    <location>
        <begin position="11"/>
        <end position="71"/>
    </location>
</feature>
<organism evidence="4 5">
    <name type="scientific">Fulvivirga lutea</name>
    <dbReference type="NCBI Taxonomy" id="2810512"/>
    <lineage>
        <taxon>Bacteria</taxon>
        <taxon>Pseudomonadati</taxon>
        <taxon>Bacteroidota</taxon>
        <taxon>Cytophagia</taxon>
        <taxon>Cytophagales</taxon>
        <taxon>Fulvivirgaceae</taxon>
        <taxon>Fulvivirga</taxon>
    </lineage>
</organism>
<dbReference type="PANTHER" id="PTHR43479">
    <property type="entry name" value="ACREF/ENVCD OPERON REPRESSOR-RELATED"/>
    <property type="match status" value="1"/>
</dbReference>
<dbReference type="PROSITE" id="PS50977">
    <property type="entry name" value="HTH_TETR_2"/>
    <property type="match status" value="1"/>
</dbReference>
<feature type="DNA-binding region" description="H-T-H motif" evidence="2">
    <location>
        <begin position="34"/>
        <end position="53"/>
    </location>
</feature>
<dbReference type="GO" id="GO:0003677">
    <property type="term" value="F:DNA binding"/>
    <property type="evidence" value="ECO:0007669"/>
    <property type="project" value="UniProtKB-UniRule"/>
</dbReference>
<dbReference type="RefSeq" id="WP_205721044.1">
    <property type="nucleotide sequence ID" value="NZ_CP070608.1"/>
</dbReference>
<dbReference type="Gene3D" id="1.10.357.10">
    <property type="entry name" value="Tetracycline Repressor, domain 2"/>
    <property type="match status" value="1"/>
</dbReference>
<accession>A0A974WI32</accession>
<dbReference type="PANTHER" id="PTHR43479:SF11">
    <property type="entry name" value="ACREF_ENVCD OPERON REPRESSOR-RELATED"/>
    <property type="match status" value="1"/>
</dbReference>
<reference evidence="4" key="1">
    <citation type="submission" date="2021-02" db="EMBL/GenBank/DDBJ databases">
        <title>Fulvivirga sp. S481 isolated from sea water.</title>
        <authorList>
            <person name="Bae S.S."/>
            <person name="Baek K."/>
        </authorList>
    </citation>
    <scope>NUCLEOTIDE SEQUENCE</scope>
    <source>
        <strain evidence="4">S481</strain>
    </source>
</reference>
<name>A0A974WI32_9BACT</name>
<dbReference type="SUPFAM" id="SSF46689">
    <property type="entry name" value="Homeodomain-like"/>
    <property type="match status" value="1"/>
</dbReference>
<dbReference type="InterPro" id="IPR009057">
    <property type="entry name" value="Homeodomain-like_sf"/>
</dbReference>
<dbReference type="InterPro" id="IPR050624">
    <property type="entry name" value="HTH-type_Tx_Regulator"/>
</dbReference>
<keyword evidence="5" id="KW-1185">Reference proteome</keyword>
<dbReference type="KEGG" id="fuv:JR347_13090"/>
<keyword evidence="1 2" id="KW-0238">DNA-binding</keyword>
<evidence type="ECO:0000313" key="4">
    <source>
        <dbReference type="EMBL" id="QSE96530.1"/>
    </source>
</evidence>
<dbReference type="PRINTS" id="PR00455">
    <property type="entry name" value="HTHTETR"/>
</dbReference>
<proteinExistence type="predicted"/>
<evidence type="ECO:0000256" key="2">
    <source>
        <dbReference type="PROSITE-ProRule" id="PRU00335"/>
    </source>
</evidence>